<dbReference type="RefSeq" id="WP_126200573.1">
    <property type="nucleotide sequence ID" value="NZ_PELW01000005.1"/>
</dbReference>
<evidence type="ECO:0000313" key="2">
    <source>
        <dbReference type="EMBL" id="RTH28781.1"/>
    </source>
</evidence>
<dbReference type="EMBL" id="PELP01000260">
    <property type="protein sequence ID" value="RTH03226.1"/>
    <property type="molecule type" value="Genomic_DNA"/>
</dbReference>
<dbReference type="AlphaFoldDB" id="A0A430V1E4"/>
<evidence type="ECO:0000313" key="1">
    <source>
        <dbReference type="EMBL" id="RTH03226.1"/>
    </source>
</evidence>
<dbReference type="Proteomes" id="UP000287155">
    <property type="component" value="Unassembled WGS sequence"/>
</dbReference>
<evidence type="ECO:0000313" key="5">
    <source>
        <dbReference type="Proteomes" id="UP000286734"/>
    </source>
</evidence>
<accession>A0A430V1E4</accession>
<dbReference type="EMBL" id="PEMJ01000088">
    <property type="protein sequence ID" value="RTI16337.1"/>
    <property type="molecule type" value="Genomic_DNA"/>
</dbReference>
<organism evidence="3 6">
    <name type="scientific">Thermus scotoductus</name>
    <dbReference type="NCBI Taxonomy" id="37636"/>
    <lineage>
        <taxon>Bacteria</taxon>
        <taxon>Thermotogati</taxon>
        <taxon>Deinococcota</taxon>
        <taxon>Deinococci</taxon>
        <taxon>Thermales</taxon>
        <taxon>Thermaceae</taxon>
        <taxon>Thermus</taxon>
    </lineage>
</organism>
<evidence type="ECO:0000313" key="6">
    <source>
        <dbReference type="Proteomes" id="UP000287155"/>
    </source>
</evidence>
<name>A0A430V1E4_THESC</name>
<dbReference type="Proteomes" id="UP000286734">
    <property type="component" value="Unassembled WGS sequence"/>
</dbReference>
<gene>
    <name evidence="3" type="ORF">CSW27_03925</name>
    <name evidence="2" type="ORF">CSW40_00260</name>
    <name evidence="1" type="ORF">CSW47_09125</name>
</gene>
<dbReference type="EMBL" id="PELW01000005">
    <property type="protein sequence ID" value="RTH28781.1"/>
    <property type="molecule type" value="Genomic_DNA"/>
</dbReference>
<reference evidence="4 5" key="1">
    <citation type="journal article" date="2019" name="Extremophiles">
        <title>Biogeography of thermophiles and predominance of Thermus scotoductus in domestic water heaters.</title>
        <authorList>
            <person name="Wilpiszeski R.L."/>
            <person name="Zhang Z."/>
            <person name="House C.H."/>
        </authorList>
    </citation>
    <scope>NUCLEOTIDE SEQUENCE [LARGE SCALE GENOMIC DNA]</scope>
    <source>
        <strain evidence="3 6">14_S14</strain>
        <strain evidence="2 4">27_S27</strain>
        <strain evidence="1 5">34_S34</strain>
    </source>
</reference>
<evidence type="ECO:0000313" key="4">
    <source>
        <dbReference type="Proteomes" id="UP000286712"/>
    </source>
</evidence>
<proteinExistence type="predicted"/>
<evidence type="ECO:0000313" key="3">
    <source>
        <dbReference type="EMBL" id="RTI16337.1"/>
    </source>
</evidence>
<protein>
    <submittedName>
        <fullName evidence="3">Uncharacterized protein</fullName>
    </submittedName>
</protein>
<dbReference type="Proteomes" id="UP000286712">
    <property type="component" value="Unassembled WGS sequence"/>
</dbReference>
<sequence>MKVYLTTGKAAFQGQELTDRQVFYTIWNHREVYIDPRAVQDGTVSLEDLPRGVTVHFTPEPPEDALVLLPSPRGWRVKS</sequence>
<comment type="caution">
    <text evidence="3">The sequence shown here is derived from an EMBL/GenBank/DDBJ whole genome shotgun (WGS) entry which is preliminary data.</text>
</comment>